<organism evidence="9 10">
    <name type="scientific">Tepidicaulis marinus</name>
    <dbReference type="NCBI Taxonomy" id="1333998"/>
    <lineage>
        <taxon>Bacteria</taxon>
        <taxon>Pseudomonadati</taxon>
        <taxon>Pseudomonadota</taxon>
        <taxon>Alphaproteobacteria</taxon>
        <taxon>Hyphomicrobiales</taxon>
        <taxon>Parvibaculaceae</taxon>
        <taxon>Tepidicaulis</taxon>
    </lineage>
</organism>
<dbReference type="PRINTS" id="PR00105">
    <property type="entry name" value="C5METTRFRASE"/>
</dbReference>
<evidence type="ECO:0000256" key="7">
    <source>
        <dbReference type="RuleBase" id="RU000416"/>
    </source>
</evidence>
<evidence type="ECO:0000313" key="9">
    <source>
        <dbReference type="EMBL" id="GAK46785.1"/>
    </source>
</evidence>
<dbReference type="PANTHER" id="PTHR10629:SF52">
    <property type="entry name" value="DNA (CYTOSINE-5)-METHYLTRANSFERASE 1"/>
    <property type="match status" value="1"/>
</dbReference>
<dbReference type="PANTHER" id="PTHR10629">
    <property type="entry name" value="CYTOSINE-SPECIFIC METHYLTRANSFERASE"/>
    <property type="match status" value="1"/>
</dbReference>
<dbReference type="InterPro" id="IPR001525">
    <property type="entry name" value="C5_MeTfrase"/>
</dbReference>
<evidence type="ECO:0000256" key="1">
    <source>
        <dbReference type="ARBA" id="ARBA00022603"/>
    </source>
</evidence>
<evidence type="ECO:0000256" key="4">
    <source>
        <dbReference type="ARBA" id="ARBA00022747"/>
    </source>
</evidence>
<dbReference type="GO" id="GO:0032259">
    <property type="term" value="P:methylation"/>
    <property type="evidence" value="ECO:0007669"/>
    <property type="project" value="UniProtKB-KW"/>
</dbReference>
<dbReference type="AlphaFoldDB" id="A0A081BFG7"/>
<proteinExistence type="inferred from homology"/>
<evidence type="ECO:0000256" key="6">
    <source>
        <dbReference type="PROSITE-ProRule" id="PRU01016"/>
    </source>
</evidence>
<protein>
    <recommendedName>
        <fullName evidence="8">Cytosine-specific methyltransferase</fullName>
        <ecNumber evidence="8">2.1.1.37</ecNumber>
    </recommendedName>
</protein>
<evidence type="ECO:0000256" key="3">
    <source>
        <dbReference type="ARBA" id="ARBA00022691"/>
    </source>
</evidence>
<dbReference type="PROSITE" id="PS51679">
    <property type="entry name" value="SAM_MT_C5"/>
    <property type="match status" value="1"/>
</dbReference>
<dbReference type="GO" id="GO:0003677">
    <property type="term" value="F:DNA binding"/>
    <property type="evidence" value="ECO:0007669"/>
    <property type="project" value="TreeGrafter"/>
</dbReference>
<accession>A0A081BFG7</accession>
<keyword evidence="4" id="KW-0680">Restriction system</keyword>
<comment type="catalytic activity">
    <reaction evidence="5 8">
        <text>a 2'-deoxycytidine in DNA + S-adenosyl-L-methionine = a 5-methyl-2'-deoxycytidine in DNA + S-adenosyl-L-homocysteine + H(+)</text>
        <dbReference type="Rhea" id="RHEA:13681"/>
        <dbReference type="Rhea" id="RHEA-COMP:11369"/>
        <dbReference type="Rhea" id="RHEA-COMP:11370"/>
        <dbReference type="ChEBI" id="CHEBI:15378"/>
        <dbReference type="ChEBI" id="CHEBI:57856"/>
        <dbReference type="ChEBI" id="CHEBI:59789"/>
        <dbReference type="ChEBI" id="CHEBI:85452"/>
        <dbReference type="ChEBI" id="CHEBI:85454"/>
        <dbReference type="EC" id="2.1.1.37"/>
    </reaction>
</comment>
<dbReference type="PROSITE" id="PS00094">
    <property type="entry name" value="C5_MTASE_1"/>
    <property type="match status" value="1"/>
</dbReference>
<dbReference type="Gene3D" id="3.40.50.150">
    <property type="entry name" value="Vaccinia Virus protein VP39"/>
    <property type="match status" value="1"/>
</dbReference>
<dbReference type="Proteomes" id="UP000028702">
    <property type="component" value="Unassembled WGS sequence"/>
</dbReference>
<comment type="caution">
    <text evidence="9">The sequence shown here is derived from an EMBL/GenBank/DDBJ whole genome shotgun (WGS) entry which is preliminary data.</text>
</comment>
<dbReference type="GO" id="GO:0003886">
    <property type="term" value="F:DNA (cytosine-5-)-methyltransferase activity"/>
    <property type="evidence" value="ECO:0007669"/>
    <property type="project" value="UniProtKB-EC"/>
</dbReference>
<evidence type="ECO:0000313" key="10">
    <source>
        <dbReference type="Proteomes" id="UP000028702"/>
    </source>
</evidence>
<gene>
    <name evidence="9" type="ORF">M2A_3284</name>
</gene>
<dbReference type="NCBIfam" id="TIGR00675">
    <property type="entry name" value="dcm"/>
    <property type="match status" value="1"/>
</dbReference>
<name>A0A081BFG7_9HYPH</name>
<keyword evidence="10" id="KW-1185">Reference proteome</keyword>
<dbReference type="EMBL" id="BBIO01000029">
    <property type="protein sequence ID" value="GAK46785.1"/>
    <property type="molecule type" value="Genomic_DNA"/>
</dbReference>
<dbReference type="RefSeq" id="WP_081875709.1">
    <property type="nucleotide sequence ID" value="NZ_BBIO01000029.1"/>
</dbReference>
<sequence length="556" mass="62545">MADLRAIDLYCGVGGWGLGLELAGIDVVESYEWWNPAIDTHAANLGRRPRAVNIRELDLSELPKDIDIVVGSPPCTQFSYANRGGGGDLSDGIKDIAKFFEVVEYLKPRYWILENVPRISKILKDHVFTKRGKLRQYAHLFDEGMDQICLVDASKFGVPQRRKRCLVGVFPRGLFESYQGKCDALTLGDVLHSLQSEKVIDPIYGIRAKPFYPLDNDVEDKLSDEEARMNRDAKQNHPVYNSMSFPDRLDRPSRTIAATCTRVSRESIIVREKPRSKSFRRLTLRERATLQGFPVTYQFLGRSYGEKVKLIGNAMPPPLAYFLGLSMVGVPDKQIMSLRKKSAALPMPVACSIKTSTEGMTASYPKRRRFCAAIPGLHFKSGVRFELGNDCANRSEVTWAVRFFYGSSKDIRSIEMSRSLRIRLERFKLCKELSKRLESLWSAMSISPEEITPHELQNVWSRRDAGVSPYKIVDQLGGIAKELITCETGENSDEAYRIVCRIMLNDAKVPSVQMRSQNPNKLRTYAVDILVGLLIGCRFNEALGGGEVNASLLQAA</sequence>
<dbReference type="EC" id="2.1.1.37" evidence="8"/>
<evidence type="ECO:0000256" key="2">
    <source>
        <dbReference type="ARBA" id="ARBA00022679"/>
    </source>
</evidence>
<dbReference type="InterPro" id="IPR050390">
    <property type="entry name" value="C5-Methyltransferase"/>
</dbReference>
<dbReference type="eggNOG" id="COG0270">
    <property type="taxonomic scope" value="Bacteria"/>
</dbReference>
<dbReference type="Gene3D" id="3.90.120.10">
    <property type="entry name" value="DNA Methylase, subunit A, domain 2"/>
    <property type="match status" value="1"/>
</dbReference>
<evidence type="ECO:0000256" key="8">
    <source>
        <dbReference type="RuleBase" id="RU000417"/>
    </source>
</evidence>
<keyword evidence="2 6" id="KW-0808">Transferase</keyword>
<keyword evidence="3 6" id="KW-0949">S-adenosyl-L-methionine</keyword>
<evidence type="ECO:0000256" key="5">
    <source>
        <dbReference type="ARBA" id="ARBA00047422"/>
    </source>
</evidence>
<dbReference type="GO" id="GO:0009307">
    <property type="term" value="P:DNA restriction-modification system"/>
    <property type="evidence" value="ECO:0007669"/>
    <property type="project" value="UniProtKB-KW"/>
</dbReference>
<keyword evidence="1 6" id="KW-0489">Methyltransferase</keyword>
<comment type="similarity">
    <text evidence="6 7">Belongs to the class I-like SAM-binding methyltransferase superfamily. C5-methyltransferase family.</text>
</comment>
<dbReference type="InterPro" id="IPR029063">
    <property type="entry name" value="SAM-dependent_MTases_sf"/>
</dbReference>
<dbReference type="STRING" id="1333998.M2A_3284"/>
<dbReference type="GO" id="GO:0044027">
    <property type="term" value="P:negative regulation of gene expression via chromosomal CpG island methylation"/>
    <property type="evidence" value="ECO:0007669"/>
    <property type="project" value="TreeGrafter"/>
</dbReference>
<dbReference type="Pfam" id="PF00145">
    <property type="entry name" value="DNA_methylase"/>
    <property type="match status" value="1"/>
</dbReference>
<reference evidence="9 10" key="1">
    <citation type="submission" date="2014-07" db="EMBL/GenBank/DDBJ databases">
        <title>Tepidicaulis marinum gen. nov., sp. nov., a novel marine bacterium denitrifying nitrate to nitrous oxide strictly under microaerobic conditions.</title>
        <authorList>
            <person name="Takeuchi M."/>
            <person name="Yamagishi T."/>
            <person name="Kamagata Y."/>
            <person name="Oshima K."/>
            <person name="Hattori M."/>
            <person name="Katayama T."/>
            <person name="Hanada S."/>
            <person name="Tamaki H."/>
            <person name="Marumo K."/>
            <person name="Maeda H."/>
            <person name="Nedachi M."/>
            <person name="Iwasaki W."/>
            <person name="Suwa Y."/>
            <person name="Sakata S."/>
        </authorList>
    </citation>
    <scope>NUCLEOTIDE SEQUENCE [LARGE SCALE GENOMIC DNA]</scope>
    <source>
        <strain evidence="9 10">MA2</strain>
    </source>
</reference>
<dbReference type="InterPro" id="IPR018117">
    <property type="entry name" value="C5_DNA_meth_AS"/>
</dbReference>
<dbReference type="SUPFAM" id="SSF53335">
    <property type="entry name" value="S-adenosyl-L-methionine-dependent methyltransferases"/>
    <property type="match status" value="1"/>
</dbReference>
<feature type="active site" evidence="6">
    <location>
        <position position="75"/>
    </location>
</feature>